<feature type="non-terminal residue" evidence="2">
    <location>
        <position position="1"/>
    </location>
</feature>
<proteinExistence type="predicted"/>
<organism evidence="2 3">
    <name type="scientific">Helcobacillus massiliensis</name>
    <dbReference type="NCBI Taxonomy" id="521392"/>
    <lineage>
        <taxon>Bacteria</taxon>
        <taxon>Bacillati</taxon>
        <taxon>Actinomycetota</taxon>
        <taxon>Actinomycetes</taxon>
        <taxon>Micrococcales</taxon>
        <taxon>Dermabacteraceae</taxon>
        <taxon>Helcobacillus</taxon>
    </lineage>
</organism>
<evidence type="ECO:0008006" key="4">
    <source>
        <dbReference type="Google" id="ProtNLM"/>
    </source>
</evidence>
<dbReference type="Proteomes" id="UP000568050">
    <property type="component" value="Unassembled WGS sequence"/>
</dbReference>
<feature type="compositionally biased region" description="Basic and acidic residues" evidence="1">
    <location>
        <begin position="53"/>
        <end position="65"/>
    </location>
</feature>
<sequence length="65" mass="7243">HTYAHELDEELMRAVPGLHAELHVEPISDPASYDDIPSAEIPIYPDSSIGRTSPDRHRQDTPPAQ</sequence>
<evidence type="ECO:0000256" key="1">
    <source>
        <dbReference type="SAM" id="MobiDB-lite"/>
    </source>
</evidence>
<evidence type="ECO:0000313" key="2">
    <source>
        <dbReference type="EMBL" id="MBB3023380.1"/>
    </source>
</evidence>
<accession>A0A839QX38</accession>
<keyword evidence="3" id="KW-1185">Reference proteome</keyword>
<dbReference type="AlphaFoldDB" id="A0A839QX38"/>
<feature type="region of interest" description="Disordered" evidence="1">
    <location>
        <begin position="28"/>
        <end position="65"/>
    </location>
</feature>
<name>A0A839QX38_9MICO</name>
<comment type="caution">
    <text evidence="2">The sequence shown here is derived from an EMBL/GenBank/DDBJ whole genome shotgun (WGS) entry which is preliminary data.</text>
</comment>
<gene>
    <name evidence="2" type="ORF">FHX50_001672</name>
</gene>
<protein>
    <recommendedName>
        <fullName evidence="4">Cation transporter</fullName>
    </recommendedName>
</protein>
<evidence type="ECO:0000313" key="3">
    <source>
        <dbReference type="Proteomes" id="UP000568050"/>
    </source>
</evidence>
<reference evidence="2 3" key="1">
    <citation type="submission" date="2020-08" db="EMBL/GenBank/DDBJ databases">
        <title>Sequencing the genomes of 1000 actinobacteria strains.</title>
        <authorList>
            <person name="Klenk H.-P."/>
        </authorList>
    </citation>
    <scope>NUCLEOTIDE SEQUENCE [LARGE SCALE GENOMIC DNA]</scope>
    <source>
        <strain evidence="2 3">DSM 23040</strain>
    </source>
</reference>
<dbReference type="EMBL" id="JACHWP010000004">
    <property type="protein sequence ID" value="MBB3023380.1"/>
    <property type="molecule type" value="Genomic_DNA"/>
</dbReference>